<feature type="domain" description="SAICAR synthetase/ADE2 N-terminal" evidence="12">
    <location>
        <begin position="6"/>
        <end position="239"/>
    </location>
</feature>
<dbReference type="GO" id="GO:0006189">
    <property type="term" value="P:'de novo' IMP biosynthetic process"/>
    <property type="evidence" value="ECO:0007669"/>
    <property type="project" value="UniProtKB-UniRule"/>
</dbReference>
<comment type="catalytic activity">
    <reaction evidence="10 11">
        <text>5-amino-1-(5-phospho-D-ribosyl)imidazole-4-carboxylate + L-aspartate + ATP = (2S)-2-[5-amino-1-(5-phospho-beta-D-ribosyl)imidazole-4-carboxamido]succinate + ADP + phosphate + 2 H(+)</text>
        <dbReference type="Rhea" id="RHEA:22628"/>
        <dbReference type="ChEBI" id="CHEBI:15378"/>
        <dbReference type="ChEBI" id="CHEBI:29991"/>
        <dbReference type="ChEBI" id="CHEBI:30616"/>
        <dbReference type="ChEBI" id="CHEBI:43474"/>
        <dbReference type="ChEBI" id="CHEBI:58443"/>
        <dbReference type="ChEBI" id="CHEBI:77657"/>
        <dbReference type="ChEBI" id="CHEBI:456216"/>
        <dbReference type="EC" id="6.3.2.6"/>
    </reaction>
</comment>
<dbReference type="EC" id="6.3.2.6" evidence="3 11"/>
<dbReference type="Proteomes" id="UP000767327">
    <property type="component" value="Unassembled WGS sequence"/>
</dbReference>
<gene>
    <name evidence="11" type="primary">purC</name>
    <name evidence="13" type="ORF">GXW98_07745</name>
</gene>
<sequence length="261" mass="29347">MEKLDLLYQGKAKKLYATEDPDILWVEYMNQATAGNGAKKEQIEGKGHLNNEITSLMFRLLAKRGISSHFVKQLSETEQLVRKMTMFPLEIVMRNVAAGSFAKRYGIEEGTVLSQPVLEFFYKSDPLNDPFINDDDILALNLATREELENISAKAREINQALLAIFSSIDVKLVDFKIEMGTTSDGMIRLADEITPDTCRLWDEQGQSENSPAIEHLDKDLFRRDLGSIIPAYEEILARLRTLEGDSCCGGKGNGNCHCKH</sequence>
<evidence type="ECO:0000256" key="8">
    <source>
        <dbReference type="ARBA" id="ARBA00022840"/>
    </source>
</evidence>
<name>A0A971CZY1_9BIFI</name>
<evidence type="ECO:0000256" key="6">
    <source>
        <dbReference type="ARBA" id="ARBA00022741"/>
    </source>
</evidence>
<keyword evidence="6 11" id="KW-0547">Nucleotide-binding</keyword>
<dbReference type="EMBL" id="JAAXZR010000025">
    <property type="protein sequence ID" value="NLT80158.1"/>
    <property type="molecule type" value="Genomic_DNA"/>
</dbReference>
<reference evidence="13" key="1">
    <citation type="journal article" date="2020" name="Biotechnol. Biofuels">
        <title>New insights from the biogas microbiome by comprehensive genome-resolved metagenomics of nearly 1600 species originating from multiple anaerobic digesters.</title>
        <authorList>
            <person name="Campanaro S."/>
            <person name="Treu L."/>
            <person name="Rodriguez-R L.M."/>
            <person name="Kovalovszki A."/>
            <person name="Ziels R.M."/>
            <person name="Maus I."/>
            <person name="Zhu X."/>
            <person name="Kougias P.G."/>
            <person name="Basile A."/>
            <person name="Luo G."/>
            <person name="Schluter A."/>
            <person name="Konstantinidis K.T."/>
            <person name="Angelidaki I."/>
        </authorList>
    </citation>
    <scope>NUCLEOTIDE SEQUENCE</scope>
    <source>
        <strain evidence="13">AS01afH2WH_6</strain>
    </source>
</reference>
<evidence type="ECO:0000259" key="12">
    <source>
        <dbReference type="Pfam" id="PF01259"/>
    </source>
</evidence>
<evidence type="ECO:0000313" key="14">
    <source>
        <dbReference type="Proteomes" id="UP000767327"/>
    </source>
</evidence>
<evidence type="ECO:0000256" key="9">
    <source>
        <dbReference type="ARBA" id="ARBA00030409"/>
    </source>
</evidence>
<evidence type="ECO:0000256" key="7">
    <source>
        <dbReference type="ARBA" id="ARBA00022755"/>
    </source>
</evidence>
<evidence type="ECO:0000256" key="10">
    <source>
        <dbReference type="ARBA" id="ARBA00048475"/>
    </source>
</evidence>
<dbReference type="InterPro" id="IPR033934">
    <property type="entry name" value="SAICAR_synt_PurC"/>
</dbReference>
<dbReference type="InterPro" id="IPR001636">
    <property type="entry name" value="SAICAR_synth"/>
</dbReference>
<dbReference type="PANTHER" id="PTHR43599:SF3">
    <property type="entry name" value="SI:DKEY-6E2.2"/>
    <property type="match status" value="1"/>
</dbReference>
<dbReference type="Gene3D" id="3.30.470.20">
    <property type="entry name" value="ATP-grasp fold, B domain"/>
    <property type="match status" value="1"/>
</dbReference>
<evidence type="ECO:0000313" key="13">
    <source>
        <dbReference type="EMBL" id="NLT80158.1"/>
    </source>
</evidence>
<organism evidence="13 14">
    <name type="scientific">Bifidobacterium crudilactis</name>
    <dbReference type="NCBI Taxonomy" id="327277"/>
    <lineage>
        <taxon>Bacteria</taxon>
        <taxon>Bacillati</taxon>
        <taxon>Actinomycetota</taxon>
        <taxon>Actinomycetes</taxon>
        <taxon>Bifidobacteriales</taxon>
        <taxon>Bifidobacteriaceae</taxon>
        <taxon>Bifidobacterium</taxon>
    </lineage>
</organism>
<dbReference type="HAMAP" id="MF_00137">
    <property type="entry name" value="SAICAR_synth"/>
    <property type="match status" value="1"/>
</dbReference>
<dbReference type="FunFam" id="3.30.200.20:FF:000189">
    <property type="entry name" value="Phosphoribosylaminoimidazole-succinocarboxamide synthase"/>
    <property type="match status" value="1"/>
</dbReference>
<dbReference type="NCBIfam" id="TIGR00081">
    <property type="entry name" value="purC"/>
    <property type="match status" value="1"/>
</dbReference>
<protein>
    <recommendedName>
        <fullName evidence="4 11">Phosphoribosylaminoimidazole-succinocarboxamide synthase</fullName>
        <ecNumber evidence="3 11">6.3.2.6</ecNumber>
    </recommendedName>
    <alternativeName>
        <fullName evidence="9 11">SAICAR synthetase</fullName>
    </alternativeName>
</protein>
<evidence type="ECO:0000256" key="1">
    <source>
        <dbReference type="ARBA" id="ARBA00004672"/>
    </source>
</evidence>
<evidence type="ECO:0000256" key="11">
    <source>
        <dbReference type="HAMAP-Rule" id="MF_00137"/>
    </source>
</evidence>
<accession>A0A971CZY1</accession>
<dbReference type="Pfam" id="PF01259">
    <property type="entry name" value="SAICAR_synt"/>
    <property type="match status" value="1"/>
</dbReference>
<dbReference type="GO" id="GO:0009236">
    <property type="term" value="P:cobalamin biosynthetic process"/>
    <property type="evidence" value="ECO:0007669"/>
    <property type="project" value="InterPro"/>
</dbReference>
<dbReference type="GO" id="GO:0005524">
    <property type="term" value="F:ATP binding"/>
    <property type="evidence" value="ECO:0007669"/>
    <property type="project" value="UniProtKB-KW"/>
</dbReference>
<keyword evidence="8 11" id="KW-0067">ATP-binding</keyword>
<comment type="caution">
    <text evidence="13">The sequence shown here is derived from an EMBL/GenBank/DDBJ whole genome shotgun (WGS) entry which is preliminary data.</text>
</comment>
<keyword evidence="7 11" id="KW-0658">Purine biosynthesis</keyword>
<comment type="pathway">
    <text evidence="1 11">Purine metabolism; IMP biosynthesis via de novo pathway; 5-amino-1-(5-phospho-D-ribosyl)imidazole-4-carboxamide from 5-amino-1-(5-phospho-D-ribosyl)imidazole-4-carboxylate: step 1/2.</text>
</comment>
<dbReference type="Gene3D" id="3.30.200.20">
    <property type="entry name" value="Phosphorylase Kinase, domain 1"/>
    <property type="match status" value="1"/>
</dbReference>
<dbReference type="PANTHER" id="PTHR43599">
    <property type="entry name" value="MULTIFUNCTIONAL PROTEIN ADE2"/>
    <property type="match status" value="1"/>
</dbReference>
<evidence type="ECO:0000256" key="2">
    <source>
        <dbReference type="ARBA" id="ARBA00010190"/>
    </source>
</evidence>
<evidence type="ECO:0000256" key="3">
    <source>
        <dbReference type="ARBA" id="ARBA00012217"/>
    </source>
</evidence>
<proteinExistence type="inferred from homology"/>
<reference evidence="13" key="2">
    <citation type="submission" date="2020-01" db="EMBL/GenBank/DDBJ databases">
        <authorList>
            <person name="Campanaro S."/>
        </authorList>
    </citation>
    <scope>NUCLEOTIDE SEQUENCE</scope>
    <source>
        <strain evidence="13">AS01afH2WH_6</strain>
    </source>
</reference>
<keyword evidence="5 11" id="KW-0436">Ligase</keyword>
<dbReference type="FunFam" id="3.30.470.20:FF:000006">
    <property type="entry name" value="Phosphoribosylaminoimidazole-succinocarboxamide synthase"/>
    <property type="match status" value="1"/>
</dbReference>
<evidence type="ECO:0000256" key="5">
    <source>
        <dbReference type="ARBA" id="ARBA00022598"/>
    </source>
</evidence>
<dbReference type="SUPFAM" id="SSF56104">
    <property type="entry name" value="SAICAR synthase-like"/>
    <property type="match status" value="1"/>
</dbReference>
<dbReference type="InterPro" id="IPR050089">
    <property type="entry name" value="SAICAR_synthetase"/>
</dbReference>
<dbReference type="CDD" id="cd01415">
    <property type="entry name" value="SAICAR_synt_PurC"/>
    <property type="match status" value="1"/>
</dbReference>
<dbReference type="GO" id="GO:0004639">
    <property type="term" value="F:phosphoribosylaminoimidazolesuccinocarboxamide synthase activity"/>
    <property type="evidence" value="ECO:0007669"/>
    <property type="project" value="UniProtKB-UniRule"/>
</dbReference>
<evidence type="ECO:0000256" key="4">
    <source>
        <dbReference type="ARBA" id="ARBA00016460"/>
    </source>
</evidence>
<dbReference type="RefSeq" id="WP_273174224.1">
    <property type="nucleotide sequence ID" value="NZ_CP181270.1"/>
</dbReference>
<dbReference type="InterPro" id="IPR028923">
    <property type="entry name" value="SAICAR_synt/ADE2_N"/>
</dbReference>
<comment type="similarity">
    <text evidence="2 11">Belongs to the SAICAR synthetase family.</text>
</comment>
<dbReference type="AlphaFoldDB" id="A0A971CZY1"/>